<dbReference type="Pfam" id="PF18911">
    <property type="entry name" value="PKD_4"/>
    <property type="match status" value="1"/>
</dbReference>
<name>A0ABU3Z056_9EURY</name>
<comment type="caution">
    <text evidence="5">The sequence shown here is derived from an EMBL/GenBank/DDBJ whole genome shotgun (WGS) entry which is preliminary data.</text>
</comment>
<evidence type="ECO:0000256" key="2">
    <source>
        <dbReference type="ARBA" id="ARBA00022737"/>
    </source>
</evidence>
<dbReference type="NCBIfam" id="TIGR03804">
    <property type="entry name" value="para_beta_helix"/>
    <property type="match status" value="1"/>
</dbReference>
<dbReference type="InterPro" id="IPR035986">
    <property type="entry name" value="PKD_dom_sf"/>
</dbReference>
<sequence>MRSILTISYPHPDDRSSRAVISMYGTAPFENLLNAGAGTNCKAGITALCLLVLCSLLVAPVSAGMTTTEVTVTKLASDGVTVLNQTTVDWQWMKENLPVIGDGETIYYMQGPIFEDAWNEAHPGETYDPWNPSEDVNLIYKDHGEFMGTDVADLLDLAGGAEPQDRVKFVASDGLPKEWPAEYIYSPNARQGPFCLAWYHGSDTGYVNQSFTDGMRLYFLGETTNADGMHVWGNWDMHESWAEDYWYYYSGIYPSASGVSVQNVKTITIYSSETPLAPIADFTAEPVAGEAPLTVQFNDTSANVPTEWDWDFGDGMASAEQNPKHTYQNDGVYTVMLTVSNDQGSDTCTRENLIAVEVAGPHEPQTYVVDADGSADFTTIQAAVDAARAGDSVIVRDGTYQDNVVIGKSIVVRSENGPEKTIIRVARTESKDDHVISVTADGAVVSGFTLRDAETGGAGLGVFDATGCTFADLVCTNNSHGISLHAAPGNEILNCSCNNCYRGVDLYEGSDDTLVTGCNLSYNADYGIWAESSGRNQFIWNTLVGAEGGGAINLRASCDNLIAYNVLDCCNPQGAHCLVVEWGSENNTVYMNDFLSSVLLVTVDAGPNAWNSTEPFSYVYENRTYSGYVGNYWENVGGRGYTGEDADGDGIGDTIYSLPVHSPEFSPQYDRYPLAERFGNYVGEGNVIPLSQGWNFISVPRTLASGLDTAAVFSGVSMVGRPMYSYDAVSGWETLRADDPLSPLMAYWVYSETPCTVPLTFDPDPVSTPPERTLAQGWNAVGFTGFSPTSARNAFLSIVDEWSCAIGFGAGEQRYEVSFINGAQGAHGDGRDLEPMQGYWVFMRSAGRLCAISG</sequence>
<protein>
    <submittedName>
        <fullName evidence="5">PKD domain-containing protein</fullName>
    </submittedName>
</protein>
<dbReference type="Proteomes" id="UP001273768">
    <property type="component" value="Unassembled WGS sequence"/>
</dbReference>
<dbReference type="Gene3D" id="2.160.20.10">
    <property type="entry name" value="Single-stranded right-handed beta-helix, Pectin lyase-like"/>
    <property type="match status" value="1"/>
</dbReference>
<dbReference type="PANTHER" id="PTHR22990">
    <property type="entry name" value="F-BOX ONLY PROTEIN"/>
    <property type="match status" value="1"/>
</dbReference>
<keyword evidence="2" id="KW-0677">Repeat</keyword>
<evidence type="ECO:0000256" key="1">
    <source>
        <dbReference type="ARBA" id="ARBA00004906"/>
    </source>
</evidence>
<reference evidence="5 6" key="1">
    <citation type="submission" date="2020-05" db="EMBL/GenBank/DDBJ databases">
        <title>Isolation and characterization of methanoarchaea from a cold seep at offshore SW Taiwan.</title>
        <authorList>
            <person name="Chen Y.-W."/>
            <person name="Chen S.-C."/>
            <person name="Lai M.-C."/>
        </authorList>
    </citation>
    <scope>NUCLEOTIDE SEQUENCE [LARGE SCALE GENOMIC DNA]</scope>
    <source>
        <strain evidence="5 6">YWC-01</strain>
    </source>
</reference>
<keyword evidence="6" id="KW-1185">Reference proteome</keyword>
<evidence type="ECO:0000256" key="3">
    <source>
        <dbReference type="ARBA" id="ARBA00022786"/>
    </source>
</evidence>
<dbReference type="PANTHER" id="PTHR22990:SF15">
    <property type="entry name" value="F-BOX ONLY PROTEIN 10"/>
    <property type="match status" value="1"/>
</dbReference>
<dbReference type="InterPro" id="IPR013783">
    <property type="entry name" value="Ig-like_fold"/>
</dbReference>
<dbReference type="PROSITE" id="PS50093">
    <property type="entry name" value="PKD"/>
    <property type="match status" value="1"/>
</dbReference>
<dbReference type="Pfam" id="PF05048">
    <property type="entry name" value="NosD"/>
    <property type="match status" value="1"/>
</dbReference>
<dbReference type="InterPro" id="IPR012334">
    <property type="entry name" value="Pectin_lyas_fold"/>
</dbReference>
<dbReference type="SMART" id="SM00710">
    <property type="entry name" value="PbH1"/>
    <property type="match status" value="4"/>
</dbReference>
<dbReference type="SMART" id="SM00089">
    <property type="entry name" value="PKD"/>
    <property type="match status" value="1"/>
</dbReference>
<dbReference type="InterPro" id="IPR006626">
    <property type="entry name" value="PbH1"/>
</dbReference>
<accession>A0ABU3Z056</accession>
<evidence type="ECO:0000313" key="6">
    <source>
        <dbReference type="Proteomes" id="UP001273768"/>
    </source>
</evidence>
<comment type="pathway">
    <text evidence="1">Protein modification; protein ubiquitination.</text>
</comment>
<evidence type="ECO:0000259" key="4">
    <source>
        <dbReference type="PROSITE" id="PS50093"/>
    </source>
</evidence>
<dbReference type="InterPro" id="IPR007742">
    <property type="entry name" value="NosD_dom"/>
</dbReference>
<proteinExistence type="predicted"/>
<dbReference type="EMBL" id="JABFFQ010000001">
    <property type="protein sequence ID" value="MDV4342193.1"/>
    <property type="molecule type" value="Genomic_DNA"/>
</dbReference>
<dbReference type="CDD" id="cd00146">
    <property type="entry name" value="PKD"/>
    <property type="match status" value="1"/>
</dbReference>
<dbReference type="InterPro" id="IPR022441">
    <property type="entry name" value="Para_beta_helix_rpt-2"/>
</dbReference>
<keyword evidence="3" id="KW-0833">Ubl conjugation pathway</keyword>
<dbReference type="InterPro" id="IPR051550">
    <property type="entry name" value="SCF-Subunits/Alg-Epimerases"/>
</dbReference>
<dbReference type="SUPFAM" id="SSF51126">
    <property type="entry name" value="Pectin lyase-like"/>
    <property type="match status" value="1"/>
</dbReference>
<dbReference type="SUPFAM" id="SSF49299">
    <property type="entry name" value="PKD domain"/>
    <property type="match status" value="1"/>
</dbReference>
<organism evidence="5 6">
    <name type="scientific">Methanoculleus nereidis</name>
    <dbReference type="NCBI Taxonomy" id="2735141"/>
    <lineage>
        <taxon>Archaea</taxon>
        <taxon>Methanobacteriati</taxon>
        <taxon>Methanobacteriota</taxon>
        <taxon>Stenosarchaea group</taxon>
        <taxon>Methanomicrobia</taxon>
        <taxon>Methanomicrobiales</taxon>
        <taxon>Methanomicrobiaceae</taxon>
        <taxon>Methanoculleus</taxon>
    </lineage>
</organism>
<dbReference type="InterPro" id="IPR022409">
    <property type="entry name" value="PKD/Chitinase_dom"/>
</dbReference>
<feature type="domain" description="PKD" evidence="4">
    <location>
        <begin position="278"/>
        <end position="361"/>
    </location>
</feature>
<dbReference type="InterPro" id="IPR011050">
    <property type="entry name" value="Pectin_lyase_fold/virulence"/>
</dbReference>
<gene>
    <name evidence="5" type="ORF">HL657_03195</name>
</gene>
<dbReference type="InterPro" id="IPR000601">
    <property type="entry name" value="PKD_dom"/>
</dbReference>
<dbReference type="Gene3D" id="2.60.40.10">
    <property type="entry name" value="Immunoglobulins"/>
    <property type="match status" value="1"/>
</dbReference>
<evidence type="ECO:0000313" key="5">
    <source>
        <dbReference type="EMBL" id="MDV4342193.1"/>
    </source>
</evidence>